<accession>A0A1Y5IFC9</accession>
<dbReference type="InterPro" id="IPR013087">
    <property type="entry name" value="Znf_C2H2_type"/>
</dbReference>
<protein>
    <recommendedName>
        <fullName evidence="3">RNA exonuclease 4</fullName>
    </recommendedName>
</protein>
<reference evidence="10" key="1">
    <citation type="submission" date="2017-04" db="EMBL/GenBank/DDBJ databases">
        <title>Population genomics of picophytoplankton unveils novel chromosome hypervariability.</title>
        <authorList>
            <consortium name="DOE Joint Genome Institute"/>
            <person name="Blanc-Mathieu R."/>
            <person name="Krasovec M."/>
            <person name="Hebrard M."/>
            <person name="Yau S."/>
            <person name="Desgranges E."/>
            <person name="Martin J."/>
            <person name="Schackwitz W."/>
            <person name="Kuo A."/>
            <person name="Salin G."/>
            <person name="Donnadieu C."/>
            <person name="Desdevises Y."/>
            <person name="Sanchez-Ferandin S."/>
            <person name="Moreau H."/>
            <person name="Rivals E."/>
            <person name="Grigoriev I.V."/>
            <person name="Grimsley N."/>
            <person name="Eyre-Walker A."/>
            <person name="Piganeau G."/>
        </authorList>
    </citation>
    <scope>NUCLEOTIDE SEQUENCE [LARGE SCALE GENOMIC DNA]</scope>
    <source>
        <strain evidence="10">RCC 1115</strain>
    </source>
</reference>
<keyword evidence="7" id="KW-0539">Nucleus</keyword>
<evidence type="ECO:0000256" key="6">
    <source>
        <dbReference type="ARBA" id="ARBA00022839"/>
    </source>
</evidence>
<comment type="similarity">
    <text evidence="2">Belongs to the REXO4 family.</text>
</comment>
<dbReference type="GO" id="GO:0003676">
    <property type="term" value="F:nucleic acid binding"/>
    <property type="evidence" value="ECO:0007669"/>
    <property type="project" value="InterPro"/>
</dbReference>
<dbReference type="SUPFAM" id="SSF53098">
    <property type="entry name" value="Ribonuclease H-like"/>
    <property type="match status" value="1"/>
</dbReference>
<dbReference type="InterPro" id="IPR013520">
    <property type="entry name" value="Ribonucl_H"/>
</dbReference>
<evidence type="ECO:0000256" key="2">
    <source>
        <dbReference type="ARBA" id="ARBA00010489"/>
    </source>
</evidence>
<dbReference type="GO" id="GO:0008408">
    <property type="term" value="F:3'-5' exonuclease activity"/>
    <property type="evidence" value="ECO:0007669"/>
    <property type="project" value="InterPro"/>
</dbReference>
<dbReference type="SMART" id="SM00479">
    <property type="entry name" value="EXOIII"/>
    <property type="match status" value="1"/>
</dbReference>
<evidence type="ECO:0000259" key="9">
    <source>
        <dbReference type="PROSITE" id="PS00028"/>
    </source>
</evidence>
<comment type="subcellular location">
    <subcellularLocation>
        <location evidence="1">Nucleus</location>
    </subcellularLocation>
</comment>
<dbReference type="InterPro" id="IPR012337">
    <property type="entry name" value="RNaseH-like_sf"/>
</dbReference>
<dbReference type="EMBL" id="KZ155778">
    <property type="protein sequence ID" value="OUS47327.1"/>
    <property type="molecule type" value="Genomic_DNA"/>
</dbReference>
<dbReference type="eggNOG" id="KOG2249">
    <property type="taxonomic scope" value="Eukaryota"/>
</dbReference>
<dbReference type="Gene3D" id="3.30.420.10">
    <property type="entry name" value="Ribonuclease H-like superfamily/Ribonuclease H"/>
    <property type="match status" value="1"/>
</dbReference>
<proteinExistence type="inferred from homology"/>
<dbReference type="AlphaFoldDB" id="A0A1Y5IFC9"/>
<dbReference type="InterPro" id="IPR047021">
    <property type="entry name" value="REXO1/3/4-like"/>
</dbReference>
<keyword evidence="5" id="KW-0378">Hydrolase</keyword>
<dbReference type="CDD" id="cd06144">
    <property type="entry name" value="REX4_like"/>
    <property type="match status" value="1"/>
</dbReference>
<evidence type="ECO:0000256" key="4">
    <source>
        <dbReference type="ARBA" id="ARBA00022722"/>
    </source>
</evidence>
<name>A0A1Y5IFC9_OSTTA</name>
<dbReference type="InterPro" id="IPR037431">
    <property type="entry name" value="REX4_DEDDh_dom"/>
</dbReference>
<feature type="domain" description="C2H2-type" evidence="9">
    <location>
        <begin position="257"/>
        <end position="279"/>
    </location>
</feature>
<dbReference type="PANTHER" id="PTHR12801:SF123">
    <property type="entry name" value="RNA EXONUCLEASE 4"/>
    <property type="match status" value="1"/>
</dbReference>
<dbReference type="PANTHER" id="PTHR12801">
    <property type="entry name" value="RNA EXONUCLEASE REXO1 / RECO3 FAMILY MEMBER-RELATED"/>
    <property type="match status" value="1"/>
</dbReference>
<evidence type="ECO:0000256" key="3">
    <source>
        <dbReference type="ARBA" id="ARBA00016937"/>
    </source>
</evidence>
<dbReference type="Gene3D" id="3.30.160.60">
    <property type="entry name" value="Classic Zinc Finger"/>
    <property type="match status" value="1"/>
</dbReference>
<dbReference type="GO" id="GO:0006364">
    <property type="term" value="P:rRNA processing"/>
    <property type="evidence" value="ECO:0007669"/>
    <property type="project" value="InterPro"/>
</dbReference>
<evidence type="ECO:0000256" key="7">
    <source>
        <dbReference type="ARBA" id="ARBA00023242"/>
    </source>
</evidence>
<dbReference type="InterPro" id="IPR036397">
    <property type="entry name" value="RNaseH_sf"/>
</dbReference>
<feature type="compositionally biased region" description="Basic residues" evidence="8">
    <location>
        <begin position="603"/>
        <end position="612"/>
    </location>
</feature>
<keyword evidence="6" id="KW-0269">Exonuclease</keyword>
<dbReference type="Proteomes" id="UP000195557">
    <property type="component" value="Unassembled WGS sequence"/>
</dbReference>
<evidence type="ECO:0000313" key="10">
    <source>
        <dbReference type="EMBL" id="OUS47327.1"/>
    </source>
</evidence>
<gene>
    <name evidence="10" type="ORF">BE221DRAFT_111227</name>
</gene>
<organism evidence="10">
    <name type="scientific">Ostreococcus tauri</name>
    <name type="common">Marine green alga</name>
    <dbReference type="NCBI Taxonomy" id="70448"/>
    <lineage>
        <taxon>Eukaryota</taxon>
        <taxon>Viridiplantae</taxon>
        <taxon>Chlorophyta</taxon>
        <taxon>Mamiellophyceae</taxon>
        <taxon>Mamiellales</taxon>
        <taxon>Bathycoccaceae</taxon>
        <taxon>Ostreococcus</taxon>
    </lineage>
</organism>
<sequence length="619" mass="68827">MRTGASDLPLVAAAASRSRVFHCFINGPVTRVSAYVLSNAEPLPVASNTSRSSLAAVLLCDSNAVTSAGRTIPSSLCSNAFTLSCPSANSGTSPTTANARFILANASDMLRMFPLAKIPSTLLRALHPTLRRVQLPQRINARSRHLLYLIQTRQHRSRLLPKRLHASFDAFNLPRRPRHPRRRLPRSLFQRSRGVLRDQLRLELQIAQEPFDRDVTARATPFVDPSRAVESIAFEIPHHPRVLSVREDGGRRRKVSCACCHKIFPDARALEAHWTLVQHSEHDAVCAACGRHFPSFDTLRQHVMGKLPKASCAVAYAAHGCDRCYEIFDDAESAASHECVFRTTADDADDDGDAPCVALDCEFVGVGETGEEHACARVCIVDSKGKVLLNTWVNPGVEVTDYRETLTGAKPEILERAPPLEHVRGKVINILIGKAPTTRERHVGVRHLLVGHSVEHDLEVLNITWKKGLQRDTAQFPLYLRHTHLPFKLRTLVEEHLGERIQEKGEIHDPEVDARCAMRLYQSAKRRDHRIAKLWFDRTLSSHPVDVPSDATSDPNTGVELLRRTIEQDGATRTTRFYCWCQDRGALIRSPPSPPPADVCCSAKRKPAKHKPAASSSSS</sequence>
<feature type="region of interest" description="Disordered" evidence="8">
    <location>
        <begin position="590"/>
        <end position="619"/>
    </location>
</feature>
<evidence type="ECO:0000256" key="8">
    <source>
        <dbReference type="SAM" id="MobiDB-lite"/>
    </source>
</evidence>
<evidence type="ECO:0000256" key="5">
    <source>
        <dbReference type="ARBA" id="ARBA00022801"/>
    </source>
</evidence>
<dbReference type="GO" id="GO:0005634">
    <property type="term" value="C:nucleus"/>
    <property type="evidence" value="ECO:0007669"/>
    <property type="project" value="UniProtKB-SubCell"/>
</dbReference>
<dbReference type="PROSITE" id="PS00028">
    <property type="entry name" value="ZINC_FINGER_C2H2_1"/>
    <property type="match status" value="1"/>
</dbReference>
<keyword evidence="4" id="KW-0540">Nuclease</keyword>
<evidence type="ECO:0000256" key="1">
    <source>
        <dbReference type="ARBA" id="ARBA00004123"/>
    </source>
</evidence>